<sequence length="194" mass="21524">MKRILSYLAICAFLISCTNESIPEEEIIVANSQFTSFNLNYVMNYSPTRECSPDGTLPATNDVQIAFDKTMPQDAIFNFAVQQKSSSGNYWLDVISEFQNVRMPAGTNYITLFTSCQLKYLHDCFTGSYGTEEFRIVLESAEFVEDGTLSVTPGPGMNGNNYYSVNSYVPCGNGQPAISLGSKWTVGYDSAYED</sequence>
<reference evidence="1" key="1">
    <citation type="submission" date="2022-07" db="EMBL/GenBank/DDBJ databases">
        <title>Gramela sediminis sp. nov., isolated from deep-sea sediment of the Indian Ocean.</title>
        <authorList>
            <person name="Shi H."/>
        </authorList>
    </citation>
    <scope>NUCLEOTIDE SEQUENCE</scope>
    <source>
        <strain evidence="1">GC03-9</strain>
    </source>
</reference>
<dbReference type="PROSITE" id="PS51257">
    <property type="entry name" value="PROKAR_LIPOPROTEIN"/>
    <property type="match status" value="1"/>
</dbReference>
<accession>A0A9X2KZT1</accession>
<protein>
    <recommendedName>
        <fullName evidence="3">Lipoprotein</fullName>
    </recommendedName>
</protein>
<name>A0A9X2KZT1_9FLAO</name>
<dbReference type="Proteomes" id="UP001155280">
    <property type="component" value="Unassembled WGS sequence"/>
</dbReference>
<keyword evidence="2" id="KW-1185">Reference proteome</keyword>
<dbReference type="RefSeq" id="WP_241552209.1">
    <property type="nucleotide sequence ID" value="NZ_JANCNS010000003.1"/>
</dbReference>
<evidence type="ECO:0000313" key="1">
    <source>
        <dbReference type="EMBL" id="MCP9201347.1"/>
    </source>
</evidence>
<dbReference type="AlphaFoldDB" id="A0A9X2KZT1"/>
<proteinExistence type="predicted"/>
<dbReference type="EMBL" id="JANCNS010000003">
    <property type="protein sequence ID" value="MCP9201347.1"/>
    <property type="molecule type" value="Genomic_DNA"/>
</dbReference>
<gene>
    <name evidence="1" type="ORF">MKO06_15665</name>
</gene>
<organism evidence="1 2">
    <name type="scientific">Christiangramia oceanisediminis</name>
    <dbReference type="NCBI Taxonomy" id="2920386"/>
    <lineage>
        <taxon>Bacteria</taxon>
        <taxon>Pseudomonadati</taxon>
        <taxon>Bacteroidota</taxon>
        <taxon>Flavobacteriia</taxon>
        <taxon>Flavobacteriales</taxon>
        <taxon>Flavobacteriaceae</taxon>
        <taxon>Christiangramia</taxon>
    </lineage>
</organism>
<evidence type="ECO:0008006" key="3">
    <source>
        <dbReference type="Google" id="ProtNLM"/>
    </source>
</evidence>
<comment type="caution">
    <text evidence="1">The sequence shown here is derived from an EMBL/GenBank/DDBJ whole genome shotgun (WGS) entry which is preliminary data.</text>
</comment>
<evidence type="ECO:0000313" key="2">
    <source>
        <dbReference type="Proteomes" id="UP001155280"/>
    </source>
</evidence>